<sequence>MASSTPPASRLRQRRATTSRSASRPPNHPNRRRSLDGYTTATATATNSSSSSARSSAVALGLSMRTARTRLLQAIQCKIQEKEDSRTPTTALYDPFLLLLALCASFRVADAVRRVAGADQDGDARGLTAVAEAAFLVAAAGGTSC</sequence>
<accession>A0AAV0UNZ5</accession>
<name>A0AAV0UNZ5_HYABA</name>
<organism evidence="2 3">
    <name type="scientific">Hyaloperonospora brassicae</name>
    <name type="common">Brassica downy mildew</name>
    <name type="synonym">Peronospora brassicae</name>
    <dbReference type="NCBI Taxonomy" id="162125"/>
    <lineage>
        <taxon>Eukaryota</taxon>
        <taxon>Sar</taxon>
        <taxon>Stramenopiles</taxon>
        <taxon>Oomycota</taxon>
        <taxon>Peronosporomycetes</taxon>
        <taxon>Peronosporales</taxon>
        <taxon>Peronosporaceae</taxon>
        <taxon>Hyaloperonospora</taxon>
    </lineage>
</organism>
<evidence type="ECO:0000313" key="2">
    <source>
        <dbReference type="EMBL" id="CAI5736404.1"/>
    </source>
</evidence>
<dbReference type="Proteomes" id="UP001162031">
    <property type="component" value="Unassembled WGS sequence"/>
</dbReference>
<reference evidence="2" key="1">
    <citation type="submission" date="2022-12" db="EMBL/GenBank/DDBJ databases">
        <authorList>
            <person name="Webb A."/>
        </authorList>
    </citation>
    <scope>NUCLEOTIDE SEQUENCE</scope>
    <source>
        <strain evidence="2">Hp1</strain>
    </source>
</reference>
<gene>
    <name evidence="2" type="ORF">HBR001_LOCUS6813</name>
</gene>
<feature type="compositionally biased region" description="Low complexity" evidence="1">
    <location>
        <begin position="39"/>
        <end position="56"/>
    </location>
</feature>
<feature type="region of interest" description="Disordered" evidence="1">
    <location>
        <begin position="1"/>
        <end position="56"/>
    </location>
</feature>
<dbReference type="EMBL" id="CANTFL010001312">
    <property type="protein sequence ID" value="CAI5736404.1"/>
    <property type="molecule type" value="Genomic_DNA"/>
</dbReference>
<dbReference type="AlphaFoldDB" id="A0AAV0UNZ5"/>
<evidence type="ECO:0008006" key="4">
    <source>
        <dbReference type="Google" id="ProtNLM"/>
    </source>
</evidence>
<keyword evidence="3" id="KW-1185">Reference proteome</keyword>
<proteinExistence type="predicted"/>
<protein>
    <recommendedName>
        <fullName evidence="4">RxLR effector candidate protein</fullName>
    </recommendedName>
</protein>
<evidence type="ECO:0000313" key="3">
    <source>
        <dbReference type="Proteomes" id="UP001162031"/>
    </source>
</evidence>
<comment type="caution">
    <text evidence="2">The sequence shown here is derived from an EMBL/GenBank/DDBJ whole genome shotgun (WGS) entry which is preliminary data.</text>
</comment>
<evidence type="ECO:0000256" key="1">
    <source>
        <dbReference type="SAM" id="MobiDB-lite"/>
    </source>
</evidence>